<protein>
    <submittedName>
        <fullName evidence="2">tRNA (5-methylaminomethyl-2-thiouridine)(34)-methyltransferase MnmD</fullName>
    </submittedName>
</protein>
<reference evidence="3" key="1">
    <citation type="journal article" date="2019" name="Int. J. Syst. Evol. Microbiol.">
        <title>The Global Catalogue of Microorganisms (GCM) 10K type strain sequencing project: providing services to taxonomists for standard genome sequencing and annotation.</title>
        <authorList>
            <consortium name="The Broad Institute Genomics Platform"/>
            <consortium name="The Broad Institute Genome Sequencing Center for Infectious Disease"/>
            <person name="Wu L."/>
            <person name="Ma J."/>
        </authorList>
    </citation>
    <scope>NUCLEOTIDE SEQUENCE [LARGE SCALE GENOMIC DNA]</scope>
    <source>
        <strain evidence="3">CECT 8010</strain>
    </source>
</reference>
<dbReference type="RefSeq" id="WP_379014188.1">
    <property type="nucleotide sequence ID" value="NZ_JBHSDC010000022.1"/>
</dbReference>
<gene>
    <name evidence="2" type="primary">mnmD</name>
    <name evidence="2" type="ORF">ACFOW1_10715</name>
</gene>
<comment type="caution">
    <text evidence="2">The sequence shown here is derived from an EMBL/GenBank/DDBJ whole genome shotgun (WGS) entry which is preliminary data.</text>
</comment>
<organism evidence="2 3">
    <name type="scientific">Parasediminibacterium paludis</name>
    <dbReference type="NCBI Taxonomy" id="908966"/>
    <lineage>
        <taxon>Bacteria</taxon>
        <taxon>Pseudomonadati</taxon>
        <taxon>Bacteroidota</taxon>
        <taxon>Chitinophagia</taxon>
        <taxon>Chitinophagales</taxon>
        <taxon>Chitinophagaceae</taxon>
        <taxon>Parasediminibacterium</taxon>
    </lineage>
</organism>
<dbReference type="InterPro" id="IPR008471">
    <property type="entry name" value="MnmC-like_methylTransf"/>
</dbReference>
<evidence type="ECO:0000259" key="1">
    <source>
        <dbReference type="Pfam" id="PF05430"/>
    </source>
</evidence>
<proteinExistence type="predicted"/>
<dbReference type="Proteomes" id="UP001595906">
    <property type="component" value="Unassembled WGS sequence"/>
</dbReference>
<dbReference type="InterPro" id="IPR047785">
    <property type="entry name" value="tRNA_MNMC2"/>
</dbReference>
<keyword evidence="3" id="KW-1185">Reference proteome</keyword>
<evidence type="ECO:0000313" key="2">
    <source>
        <dbReference type="EMBL" id="MFC4232365.1"/>
    </source>
</evidence>
<dbReference type="PANTHER" id="PTHR39963:SF1">
    <property type="entry name" value="MNMC-LIKE METHYLTRANSFERASE DOMAIN-CONTAINING PROTEIN"/>
    <property type="match status" value="1"/>
</dbReference>
<sequence length="221" mass="25090">MKRAIQITNDGSTTIAIPERNITYHSTSGAIGESLHVFINAGLRFVDTVQNIKPIHIFEMGFGTGLNALLSWQYAQQQQIFVDYTALELYPILHQEASALNFGESLQMIKELQQLHSSEWGKSVVLDNHFTLIKLQQSLLELAANQQFHLIYFDAFAPNDQPELWTKAVFEKMYQMLTPSGVLVTYCCKGEVRRNMIAAGFTVEKLKGFANKWEMLRASKL</sequence>
<name>A0ABV8PYM1_9BACT</name>
<dbReference type="Gene3D" id="3.40.50.150">
    <property type="entry name" value="Vaccinia Virus protein VP39"/>
    <property type="match status" value="1"/>
</dbReference>
<feature type="domain" description="MnmC-like methyltransferase" evidence="1">
    <location>
        <begin position="113"/>
        <end position="220"/>
    </location>
</feature>
<dbReference type="InterPro" id="IPR029063">
    <property type="entry name" value="SAM-dependent_MTases_sf"/>
</dbReference>
<evidence type="ECO:0000313" key="3">
    <source>
        <dbReference type="Proteomes" id="UP001595906"/>
    </source>
</evidence>
<dbReference type="PANTHER" id="PTHR39963">
    <property type="entry name" value="SLL0983 PROTEIN"/>
    <property type="match status" value="1"/>
</dbReference>
<accession>A0ABV8PYM1</accession>
<dbReference type="NCBIfam" id="NF033855">
    <property type="entry name" value="tRNA_MNMC2"/>
    <property type="match status" value="1"/>
</dbReference>
<dbReference type="Pfam" id="PF05430">
    <property type="entry name" value="Methyltransf_30"/>
    <property type="match status" value="1"/>
</dbReference>
<dbReference type="SUPFAM" id="SSF53335">
    <property type="entry name" value="S-adenosyl-L-methionine-dependent methyltransferases"/>
    <property type="match status" value="1"/>
</dbReference>
<dbReference type="EMBL" id="JBHSDC010000022">
    <property type="protein sequence ID" value="MFC4232365.1"/>
    <property type="molecule type" value="Genomic_DNA"/>
</dbReference>